<dbReference type="Pfam" id="PF08707">
    <property type="entry name" value="PriCT_2"/>
    <property type="match status" value="1"/>
</dbReference>
<dbReference type="InterPro" id="IPR015330">
    <property type="entry name" value="DNA_primase/pol_bifunc_N"/>
</dbReference>
<dbReference type="SMART" id="SM00943">
    <property type="entry name" value="Prim-Pol"/>
    <property type="match status" value="1"/>
</dbReference>
<keyword evidence="5" id="KW-1185">Reference proteome</keyword>
<dbReference type="CDD" id="cd04859">
    <property type="entry name" value="Prim_Pol"/>
    <property type="match status" value="1"/>
</dbReference>
<dbReference type="GO" id="GO:0016817">
    <property type="term" value="F:hydrolase activity, acting on acid anhydrides"/>
    <property type="evidence" value="ECO:0007669"/>
    <property type="project" value="InterPro"/>
</dbReference>
<feature type="compositionally biased region" description="Low complexity" evidence="2">
    <location>
        <begin position="434"/>
        <end position="443"/>
    </location>
</feature>
<feature type="domain" description="DNA primase/polymerase bifunctional N-terminal" evidence="3">
    <location>
        <begin position="7"/>
        <end position="186"/>
    </location>
</feature>
<evidence type="ECO:0000256" key="2">
    <source>
        <dbReference type="SAM" id="MobiDB-lite"/>
    </source>
</evidence>
<feature type="coiled-coil region" evidence="1">
    <location>
        <begin position="604"/>
        <end position="631"/>
    </location>
</feature>
<sequence length="926" mass="102319">MQDLQYWQHYAEAGFRIIPMMPMEPNAVGGMSCTCNRGSQCKAIGKHPKSKNWQKDRRISLNGLKMEFGRRGLPYYGVALEGWLVVDVDPRNGGLAGLEALEAALDMNLADESLFVVSTGGGGTHFYFHDEGQVRLRTGMKEFPGVDFKRGAGHFVMGAGSLHKSGGTYDVITGSPLEIGPAPAALIELIKAPEWDAYDGPHGEAPAALVESALFAIPNDDVPYDDWLVIGMALAHWDDPKNWELFDRWSQQSTKYDENETDRKFRSFGESGGRTIGTIFGIAADHGWVRPQGPAWGTLDEATGELVQDPEVRAMSGVLAAAFQNVSLASIHDGMRRYPEAKSAMLQARIEARDQAAAQEPEVVFPDVPELPETPEQVVRPAGWGDGWKATTVGKRGAAPADPHDMHIPEDDVEFGEVPEFVAKVMNKPEYQQATPAPVAAPASVPPAPKKPRPADIRTDRLPGLAGRIVDHMEKTAWAFQRPAAEAAALQALSCAAWGAYGYADAPLSLITLVVADTASGKDHPQKVFTKLMQHIGREIYPETRSDKDFMYGLEKGDGKMCLVIDEAHAFFGAMENDRAPAYLVNMAALLLKAATSDTLFLARNHLEDMLESKRRELGKFEKLIEKVADRKGVWEVKTQEECDAEIRKLSARVEHIQYKMEDLKTGIKGIHFNLMASSTPVKFEKYINAETVGSGLTGRSLVFDCGYGAPPQRKDVPPSEAVEFHELAAILQEISNQAMAGMEVRAQDDAMVEFEAIYDKYIANDDNYNHPEMGGLNRRIRERVYAVSSILAAGNSWVITPEIVRTALRLCEGHLSASRSMLKQNEWEGSEKDAKVALTEVILKILKRTDQEKYMPRSSFRQRLEKNSTAKKINKQMTNPKMKGSDFLSRRVGELKAAQIIATNGSDDDYTRIWLTKKGKELAAR</sequence>
<proteinExistence type="predicted"/>
<evidence type="ECO:0000313" key="4">
    <source>
        <dbReference type="EMBL" id="QAX92371.1"/>
    </source>
</evidence>
<accession>A0A411AW87</accession>
<dbReference type="SUPFAM" id="SSF56747">
    <property type="entry name" value="Prim-pol domain"/>
    <property type="match status" value="1"/>
</dbReference>
<organism evidence="4 5">
    <name type="scientific">Pantoea phage vB_PagM_LIET2</name>
    <dbReference type="NCBI Taxonomy" id="2508071"/>
    <lineage>
        <taxon>Viruses</taxon>
        <taxon>Duplodnaviria</taxon>
        <taxon>Heunggongvirae</taxon>
        <taxon>Uroviricota</taxon>
        <taxon>Caudoviricetes</taxon>
        <taxon>Lietduovirus</taxon>
        <taxon>Lietduovirus LIET2</taxon>
    </lineage>
</organism>
<evidence type="ECO:0000313" key="5">
    <source>
        <dbReference type="Proteomes" id="UP000289486"/>
    </source>
</evidence>
<dbReference type="Proteomes" id="UP000289486">
    <property type="component" value="Segment"/>
</dbReference>
<evidence type="ECO:0000259" key="3">
    <source>
        <dbReference type="SMART" id="SM00943"/>
    </source>
</evidence>
<dbReference type="InterPro" id="IPR014819">
    <property type="entry name" value="PriCT_2"/>
</dbReference>
<dbReference type="EMBL" id="MK388689">
    <property type="protein sequence ID" value="QAX92371.1"/>
    <property type="molecule type" value="Genomic_DNA"/>
</dbReference>
<protein>
    <submittedName>
        <fullName evidence="4">DNA primase/polymerase</fullName>
    </submittedName>
</protein>
<feature type="region of interest" description="Disordered" evidence="2">
    <location>
        <begin position="433"/>
        <end position="460"/>
    </location>
</feature>
<keyword evidence="1" id="KW-0175">Coiled coil</keyword>
<gene>
    <name evidence="4" type="ORF">LIET2_gp119</name>
</gene>
<dbReference type="Pfam" id="PF09250">
    <property type="entry name" value="Prim-Pol"/>
    <property type="match status" value="1"/>
</dbReference>
<evidence type="ECO:0000256" key="1">
    <source>
        <dbReference type="SAM" id="Coils"/>
    </source>
</evidence>
<reference evidence="4 5" key="1">
    <citation type="submission" date="2019-01" db="EMBL/GenBank/DDBJ databases">
        <title>Complete genome sequence of Pantoea phage vB_PagM_LIET2.</title>
        <authorList>
            <person name="Truncaite L."/>
            <person name="Simoliuniene M."/>
            <person name="Kazlauskas D."/>
            <person name="Meskys R."/>
            <person name="Simoliunas E."/>
        </authorList>
    </citation>
    <scope>NUCLEOTIDE SEQUENCE [LARGE SCALE GENOMIC DNA]</scope>
</reference>
<name>A0A411AW87_9CAUD</name>